<dbReference type="GeneTree" id="ENSGT00530000063835"/>
<feature type="compositionally biased region" description="Basic and acidic residues" evidence="2">
    <location>
        <begin position="355"/>
        <end position="370"/>
    </location>
</feature>
<sequence length="576" mass="62308">MSDNRPTLPHTALSRSSSAPIAVEPRAIRMNGTAASVPLGAGGGSASPSYGGTAPESFGELVKRLLEVHDREVQGLSQQLNKMKQERCISAMRMEEVFIANQQMKEQQKLLNENVKVLEDRLRAGVCDRCIVTEEHMQRKQAEFESIRQQNLKLITELINERNAMTEEHRLLKERLSFAPRLSGTKEDVESNGDDGSMAGRLSSPGSDVETTGHKASRAVLYHSTPKGWECKDGAEPVAAAWSGEQGTFVIMSTAGQQQDKWGNSQESIVGTKVVHETGSVSPRSPESTSQAEAALLLEFAQRRGWSADSPKEPQAARLTPQVIGVISLASSSATYDSPSSPETRVPRLNGDPAIKADKVDEGAVKRDKNQTSTPTNGTTSPHSQHSPTNKEDLMHYEDGNAHYAANDSPTDTTTNGENELSASPHCNDGIEGERKRKLSGDVEPDDGQGLLQDGSPNSTKKPLLEKPKGQAQELPEDLSMAAGRTVLQGCKVASLCKRVIAKDGRQCSTLRHRAPIVAGQLIRGKGGKRSEWPTGASTTVLVTECLKSSETDLLQLLCTDNDQMSVKFTMSHLLS</sequence>
<feature type="region of interest" description="Disordered" evidence="2">
    <location>
        <begin position="332"/>
        <end position="472"/>
    </location>
</feature>
<reference evidence="4" key="2">
    <citation type="submission" date="2025-09" db="UniProtKB">
        <authorList>
            <consortium name="Ensembl"/>
        </authorList>
    </citation>
    <scope>IDENTIFICATION</scope>
</reference>
<accession>A0A8C4QA28</accession>
<proteinExistence type="predicted"/>
<feature type="coiled-coil region" evidence="1">
    <location>
        <begin position="66"/>
        <end position="121"/>
    </location>
</feature>
<feature type="region of interest" description="Disordered" evidence="2">
    <location>
        <begin position="183"/>
        <end position="213"/>
    </location>
</feature>
<dbReference type="Proteomes" id="UP000694388">
    <property type="component" value="Unplaced"/>
</dbReference>
<dbReference type="GO" id="GO:0010792">
    <property type="term" value="P:DNA double-strand break processing involved in repair via single-strand annealing"/>
    <property type="evidence" value="ECO:0007669"/>
    <property type="project" value="TreeGrafter"/>
</dbReference>
<dbReference type="InterPro" id="IPR033316">
    <property type="entry name" value="RBBP8-like"/>
</dbReference>
<evidence type="ECO:0000256" key="1">
    <source>
        <dbReference type="SAM" id="Coils"/>
    </source>
</evidence>
<dbReference type="PANTHER" id="PTHR15107:SF0">
    <property type="entry name" value="DNA ENDONUCLEASE ACTIVATOR CTP1 C-TERMINAL DOMAIN-CONTAINING PROTEIN"/>
    <property type="match status" value="1"/>
</dbReference>
<feature type="domain" description="DNA endonuclease Ctp1 N-terminal" evidence="3">
    <location>
        <begin position="58"/>
        <end position="176"/>
    </location>
</feature>
<evidence type="ECO:0000313" key="4">
    <source>
        <dbReference type="Ensembl" id="ENSEBUP00000012012.1"/>
    </source>
</evidence>
<dbReference type="GO" id="GO:0003684">
    <property type="term" value="F:damaged DNA binding"/>
    <property type="evidence" value="ECO:0007669"/>
    <property type="project" value="TreeGrafter"/>
</dbReference>
<dbReference type="InterPro" id="IPR019518">
    <property type="entry name" value="CtIP_N"/>
</dbReference>
<reference evidence="4" key="1">
    <citation type="submission" date="2025-08" db="UniProtKB">
        <authorList>
            <consortium name="Ensembl"/>
        </authorList>
    </citation>
    <scope>IDENTIFICATION</scope>
</reference>
<feature type="compositionally biased region" description="Low complexity" evidence="2">
    <location>
        <begin position="332"/>
        <end position="342"/>
    </location>
</feature>
<feature type="compositionally biased region" description="Basic and acidic residues" evidence="2">
    <location>
        <begin position="432"/>
        <end position="441"/>
    </location>
</feature>
<keyword evidence="5" id="KW-1185">Reference proteome</keyword>
<feature type="compositionally biased region" description="Polar residues" evidence="2">
    <location>
        <begin position="371"/>
        <end position="388"/>
    </location>
</feature>
<dbReference type="AlphaFoldDB" id="A0A8C4QA28"/>
<evidence type="ECO:0000256" key="2">
    <source>
        <dbReference type="SAM" id="MobiDB-lite"/>
    </source>
</evidence>
<protein>
    <recommendedName>
        <fullName evidence="3">DNA endonuclease Ctp1 N-terminal domain-containing protein</fullName>
    </recommendedName>
</protein>
<feature type="region of interest" description="Disordered" evidence="2">
    <location>
        <begin position="1"/>
        <end position="20"/>
    </location>
</feature>
<evidence type="ECO:0000259" key="3">
    <source>
        <dbReference type="Pfam" id="PF10482"/>
    </source>
</evidence>
<evidence type="ECO:0000313" key="5">
    <source>
        <dbReference type="Proteomes" id="UP000694388"/>
    </source>
</evidence>
<feature type="compositionally biased region" description="Polar residues" evidence="2">
    <location>
        <begin position="408"/>
        <end position="422"/>
    </location>
</feature>
<feature type="compositionally biased region" description="Basic and acidic residues" evidence="2">
    <location>
        <begin position="389"/>
        <end position="401"/>
    </location>
</feature>
<keyword evidence="1" id="KW-0175">Coiled coil</keyword>
<dbReference type="Ensembl" id="ENSEBUT00000012588.1">
    <property type="protein sequence ID" value="ENSEBUP00000012012.1"/>
    <property type="gene ID" value="ENSEBUG00000007674.1"/>
</dbReference>
<dbReference type="PANTHER" id="PTHR15107">
    <property type="entry name" value="RETINOBLASTOMA BINDING PROTEIN 8"/>
    <property type="match status" value="1"/>
</dbReference>
<organism evidence="4 5">
    <name type="scientific">Eptatretus burgeri</name>
    <name type="common">Inshore hagfish</name>
    <dbReference type="NCBI Taxonomy" id="7764"/>
    <lineage>
        <taxon>Eukaryota</taxon>
        <taxon>Metazoa</taxon>
        <taxon>Chordata</taxon>
        <taxon>Craniata</taxon>
        <taxon>Vertebrata</taxon>
        <taxon>Cyclostomata</taxon>
        <taxon>Myxini</taxon>
        <taxon>Myxiniformes</taxon>
        <taxon>Myxinidae</taxon>
        <taxon>Eptatretinae</taxon>
        <taxon>Eptatretus</taxon>
    </lineage>
</organism>
<dbReference type="Pfam" id="PF10482">
    <property type="entry name" value="CtIP_N"/>
    <property type="match status" value="1"/>
</dbReference>
<name>A0A8C4QA28_EPTBU</name>